<proteinExistence type="predicted"/>
<evidence type="ECO:0000256" key="1">
    <source>
        <dbReference type="SAM" id="MobiDB-lite"/>
    </source>
</evidence>
<accession>A0A4D8Q2Q4</accession>
<gene>
    <name evidence="2" type="ORF">D3867_19545</name>
</gene>
<sequence length="103" mass="11310">MKRSGRTWLTAWRALLAGARFDPRVTASLIHRTESQPAAALQAPRRASTPQHRDMKMPKDGNPLDSSPVDRCTCMVGQQAIQHVVGQPANRSPVNGLDGRAER</sequence>
<geneLocation type="plasmid" evidence="2">
    <name>p1</name>
</geneLocation>
<name>A0A4D8Q2Q4_AZOBR</name>
<dbReference type="EMBL" id="CP032331">
    <property type="protein sequence ID" value="QCO04158.1"/>
    <property type="molecule type" value="Genomic_DNA"/>
</dbReference>
<feature type="region of interest" description="Disordered" evidence="1">
    <location>
        <begin position="33"/>
        <end position="71"/>
    </location>
</feature>
<feature type="compositionally biased region" description="Low complexity" evidence="1">
    <location>
        <begin position="35"/>
        <end position="48"/>
    </location>
</feature>
<keyword evidence="2" id="KW-0614">Plasmid</keyword>
<evidence type="ECO:0000313" key="3">
    <source>
        <dbReference type="Proteomes" id="UP000298596"/>
    </source>
</evidence>
<dbReference type="Proteomes" id="UP000298596">
    <property type="component" value="Plasmid p1"/>
</dbReference>
<protein>
    <submittedName>
        <fullName evidence="2">Uncharacterized protein</fullName>
    </submittedName>
</protein>
<organism evidence="2 3">
    <name type="scientific">Azospirillum brasilense</name>
    <dbReference type="NCBI Taxonomy" id="192"/>
    <lineage>
        <taxon>Bacteria</taxon>
        <taxon>Pseudomonadati</taxon>
        <taxon>Pseudomonadota</taxon>
        <taxon>Alphaproteobacteria</taxon>
        <taxon>Rhodospirillales</taxon>
        <taxon>Azospirillaceae</taxon>
        <taxon>Azospirillum</taxon>
    </lineage>
</organism>
<evidence type="ECO:0000313" key="2">
    <source>
        <dbReference type="EMBL" id="QCO04158.1"/>
    </source>
</evidence>
<dbReference type="AlphaFoldDB" id="A0A4D8Q2Q4"/>
<reference evidence="2 3" key="1">
    <citation type="submission" date="2018-09" db="EMBL/GenBank/DDBJ databases">
        <title>Whole genome based analysis of evolution and adaptive divergence in Indian and Brazilian strains of Azospirillum brasilense.</title>
        <authorList>
            <person name="Singh C."/>
            <person name="Tripathi A.K."/>
        </authorList>
    </citation>
    <scope>NUCLEOTIDE SEQUENCE [LARGE SCALE GENOMIC DNA]</scope>
    <source>
        <strain evidence="2 3">MTCC4036</strain>
        <plasmid evidence="2 3">p1</plasmid>
    </source>
</reference>